<feature type="region of interest" description="Disordered" evidence="1">
    <location>
        <begin position="473"/>
        <end position="503"/>
    </location>
</feature>
<feature type="region of interest" description="Disordered" evidence="1">
    <location>
        <begin position="24"/>
        <end position="89"/>
    </location>
</feature>
<keyword evidence="3" id="KW-1185">Reference proteome</keyword>
<gene>
    <name evidence="2" type="ORF">LTR84_004599</name>
</gene>
<reference evidence="2 3" key="1">
    <citation type="submission" date="2023-08" db="EMBL/GenBank/DDBJ databases">
        <title>Black Yeasts Isolated from many extreme environments.</title>
        <authorList>
            <person name="Coleine C."/>
            <person name="Stajich J.E."/>
            <person name="Selbmann L."/>
        </authorList>
    </citation>
    <scope>NUCLEOTIDE SEQUENCE [LARGE SCALE GENOMIC DNA]</scope>
    <source>
        <strain evidence="2 3">CCFEE 5792</strain>
    </source>
</reference>
<proteinExistence type="predicted"/>
<accession>A0AAV9NMC2</accession>
<dbReference type="AlphaFoldDB" id="A0AAV9NMC2"/>
<comment type="caution">
    <text evidence="2">The sequence shown here is derived from an EMBL/GenBank/DDBJ whole genome shotgun (WGS) entry which is preliminary data.</text>
</comment>
<sequence length="503" mass="55857">MPPTPPTNKQRGTRLLRDQQQIAMEKLPSHQFTTSSQTQQATPAQLRPAPLKLRKRRPVELNHTQPRPTLRVTNPDPQSADNSVPCSPTQGYHEVDLTRTALARTVVVPPTPVCSPTIGNELQYSWPAITVEQEGQPPVIADIKPQFKRRSHRASQWMGPNGNVDRKKLSVYLNKVLDSSFEVIDTPDRDDLLSSPLLLSPYLDNSDLWSRHGDDEQYAKRPAEQVQPSKHFLLASELEEARFQQPRQVRRRCACPPGVALCRSCSSQEFEQFRHRQVEHKPNTSVSSTKCILSVPRARFRGTLPDVEEPESPSEASSPPGLMYDSEESEESDWSSPSSATVVSSPAPSVQVTPTPAPRSSAVPRPNAVSRPSVPSFSLPFTHGRQITPRIVRDSTGCTSGDPFCSSPASTVPTLASISTISTFTFDFATEDDNTEYDPFEYGSETSEIRTYEPIQKAKPVLVHCRGPSPQSIKYGHAFSQRSNGSPRSYQLSEDSGRSPYYN</sequence>
<feature type="compositionally biased region" description="Low complexity" evidence="1">
    <location>
        <begin position="334"/>
        <end position="354"/>
    </location>
</feature>
<dbReference type="EMBL" id="JAVRRD010000002">
    <property type="protein sequence ID" value="KAK5062526.1"/>
    <property type="molecule type" value="Genomic_DNA"/>
</dbReference>
<evidence type="ECO:0000256" key="1">
    <source>
        <dbReference type="SAM" id="MobiDB-lite"/>
    </source>
</evidence>
<feature type="compositionally biased region" description="Polar residues" evidence="1">
    <location>
        <begin position="480"/>
        <end position="494"/>
    </location>
</feature>
<organism evidence="2 3">
    <name type="scientific">Exophiala bonariae</name>
    <dbReference type="NCBI Taxonomy" id="1690606"/>
    <lineage>
        <taxon>Eukaryota</taxon>
        <taxon>Fungi</taxon>
        <taxon>Dikarya</taxon>
        <taxon>Ascomycota</taxon>
        <taxon>Pezizomycotina</taxon>
        <taxon>Eurotiomycetes</taxon>
        <taxon>Chaetothyriomycetidae</taxon>
        <taxon>Chaetothyriales</taxon>
        <taxon>Herpotrichiellaceae</taxon>
        <taxon>Exophiala</taxon>
    </lineage>
</organism>
<protein>
    <submittedName>
        <fullName evidence="2">Uncharacterized protein</fullName>
    </submittedName>
</protein>
<dbReference type="Proteomes" id="UP001358417">
    <property type="component" value="Unassembled WGS sequence"/>
</dbReference>
<dbReference type="RefSeq" id="XP_064710798.1">
    <property type="nucleotide sequence ID" value="XM_064848174.1"/>
</dbReference>
<name>A0AAV9NMC2_9EURO</name>
<evidence type="ECO:0000313" key="2">
    <source>
        <dbReference type="EMBL" id="KAK5062526.1"/>
    </source>
</evidence>
<dbReference type="GeneID" id="89972777"/>
<feature type="compositionally biased region" description="Low complexity" evidence="1">
    <location>
        <begin position="33"/>
        <end position="51"/>
    </location>
</feature>
<evidence type="ECO:0000313" key="3">
    <source>
        <dbReference type="Proteomes" id="UP001358417"/>
    </source>
</evidence>
<feature type="region of interest" description="Disordered" evidence="1">
    <location>
        <begin position="302"/>
        <end position="382"/>
    </location>
</feature>
<feature type="compositionally biased region" description="Polar residues" evidence="1">
    <location>
        <begin position="62"/>
        <end position="89"/>
    </location>
</feature>